<reference evidence="2 3" key="1">
    <citation type="submission" date="2020-09" db="EMBL/GenBank/DDBJ databases">
        <title>De no assembly of potato wild relative species, Solanum commersonii.</title>
        <authorList>
            <person name="Cho K."/>
        </authorList>
    </citation>
    <scope>NUCLEOTIDE SEQUENCE [LARGE SCALE GENOMIC DNA]</scope>
    <source>
        <strain evidence="2">LZ3.2</strain>
        <tissue evidence="2">Leaf</tissue>
    </source>
</reference>
<keyword evidence="3" id="KW-1185">Reference proteome</keyword>
<organism evidence="2 3">
    <name type="scientific">Solanum commersonii</name>
    <name type="common">Commerson's wild potato</name>
    <name type="synonym">Commerson's nightshade</name>
    <dbReference type="NCBI Taxonomy" id="4109"/>
    <lineage>
        <taxon>Eukaryota</taxon>
        <taxon>Viridiplantae</taxon>
        <taxon>Streptophyta</taxon>
        <taxon>Embryophyta</taxon>
        <taxon>Tracheophyta</taxon>
        <taxon>Spermatophyta</taxon>
        <taxon>Magnoliopsida</taxon>
        <taxon>eudicotyledons</taxon>
        <taxon>Gunneridae</taxon>
        <taxon>Pentapetalae</taxon>
        <taxon>asterids</taxon>
        <taxon>lamiids</taxon>
        <taxon>Solanales</taxon>
        <taxon>Solanaceae</taxon>
        <taxon>Solanoideae</taxon>
        <taxon>Solaneae</taxon>
        <taxon>Solanum</taxon>
    </lineage>
</organism>
<dbReference type="Proteomes" id="UP000824120">
    <property type="component" value="Chromosome 6"/>
</dbReference>
<evidence type="ECO:0000313" key="3">
    <source>
        <dbReference type="Proteomes" id="UP000824120"/>
    </source>
</evidence>
<dbReference type="EMBL" id="JACXVP010000006">
    <property type="protein sequence ID" value="KAG5600457.1"/>
    <property type="molecule type" value="Genomic_DNA"/>
</dbReference>
<comment type="caution">
    <text evidence="2">The sequence shown here is derived from an EMBL/GenBank/DDBJ whole genome shotgun (WGS) entry which is preliminary data.</text>
</comment>
<evidence type="ECO:0000313" key="2">
    <source>
        <dbReference type="EMBL" id="KAG5600457.1"/>
    </source>
</evidence>
<sequence>NHVETTDPLEQKEKPSAHFPANQLSSSKYKQLFSYSPTGCSHPLVVATQPVHPLHQPQSWIEYELRDQAVFFTMDINRVNTMIIIQNPNFLAQLITEGMKMAMDNYVNHYWMENVLSPLAPAMAPTMFHNMQPQWSLLPQFNPLEAIDNNPLFFFSWVPIPLQGYATQMHPQSSMENHQTPIWQAGSSHQPPLWQEGSAGQDEVPRNSFTEISTLKHKYIYICPVALVKCFFDLHLAVNTALAKYEVNIRSGNNPTFKMKFRELIHNHNPCMVALVETRMISHEGLKDEFGFDDFLEVPTISRSGGLVLLWNTALVTVLGLMKSDQEVHAMI</sequence>
<feature type="region of interest" description="Disordered" evidence="1">
    <location>
        <begin position="1"/>
        <end position="21"/>
    </location>
</feature>
<evidence type="ECO:0000256" key="1">
    <source>
        <dbReference type="SAM" id="MobiDB-lite"/>
    </source>
</evidence>
<protein>
    <submittedName>
        <fullName evidence="2">Uncharacterized protein</fullName>
    </submittedName>
</protein>
<dbReference type="OrthoDB" id="1303852at2759"/>
<dbReference type="AlphaFoldDB" id="A0A9J5YJE6"/>
<feature type="compositionally biased region" description="Basic and acidic residues" evidence="1">
    <location>
        <begin position="1"/>
        <end position="16"/>
    </location>
</feature>
<dbReference type="PANTHER" id="PTHR35218:SF9">
    <property type="entry name" value="ENDONUCLEASE_EXONUCLEASE_PHOSPHATASE DOMAIN-CONTAINING PROTEIN"/>
    <property type="match status" value="1"/>
</dbReference>
<feature type="non-terminal residue" evidence="2">
    <location>
        <position position="1"/>
    </location>
</feature>
<name>A0A9J5YJE6_SOLCO</name>
<gene>
    <name evidence="2" type="ORF">H5410_031827</name>
</gene>
<dbReference type="PANTHER" id="PTHR35218">
    <property type="entry name" value="RNASE H DOMAIN-CONTAINING PROTEIN"/>
    <property type="match status" value="1"/>
</dbReference>
<accession>A0A9J5YJE6</accession>
<proteinExistence type="predicted"/>